<gene>
    <name evidence="1" type="ordered locus">syc0671_c</name>
</gene>
<dbReference type="RefSeq" id="WP_011242983.1">
    <property type="nucleotide sequence ID" value="NC_006576.1"/>
</dbReference>
<dbReference type="KEGG" id="syc:syc0671_c"/>
<reference evidence="1 2" key="1">
    <citation type="journal article" date="2007" name="Photosyn. Res.">
        <title>Complete nucleotide sequence of the freshwater unicellular cyanobacterium Synechococcus elongatus PCC 6301 chromosome: gene content and organization.</title>
        <authorList>
            <person name="Sugita C."/>
            <person name="Ogata K."/>
            <person name="Shikata M."/>
            <person name="Jikuya H."/>
            <person name="Takano J."/>
            <person name="Furumichi M."/>
            <person name="Kanehisa M."/>
            <person name="Omata T."/>
            <person name="Sugiura M."/>
            <person name="Sugita M."/>
        </authorList>
    </citation>
    <scope>NUCLEOTIDE SEQUENCE [LARGE SCALE GENOMIC DNA]</scope>
    <source>
        <strain evidence="2">ATCC 27144 / PCC 6301 / SAUG 1402/1</strain>
    </source>
</reference>
<dbReference type="PANTHER" id="PTHR21180:SF32">
    <property type="entry name" value="ENDONUCLEASE_EXONUCLEASE_PHOSPHATASE FAMILY DOMAIN-CONTAINING PROTEIN 1"/>
    <property type="match status" value="1"/>
</dbReference>
<dbReference type="eggNOG" id="COG1555">
    <property type="taxonomic scope" value="Bacteria"/>
</dbReference>
<dbReference type="GO" id="GO:0015627">
    <property type="term" value="C:type II protein secretion system complex"/>
    <property type="evidence" value="ECO:0007669"/>
    <property type="project" value="TreeGrafter"/>
</dbReference>
<dbReference type="Gene3D" id="1.10.150.320">
    <property type="entry name" value="Photosystem II 12 kDa extrinsic protein"/>
    <property type="match status" value="1"/>
</dbReference>
<name>A0A0H3K1F9_SYNP6</name>
<dbReference type="AlphaFoldDB" id="A0A0H3K1F9"/>
<dbReference type="SUPFAM" id="SSF47781">
    <property type="entry name" value="RuvA domain 2-like"/>
    <property type="match status" value="2"/>
</dbReference>
<accession>A0A0H3K1F9</accession>
<protein>
    <recommendedName>
        <fullName evidence="3">DNA uptake protein</fullName>
    </recommendedName>
</protein>
<proteinExistence type="predicted"/>
<evidence type="ECO:0008006" key="3">
    <source>
        <dbReference type="Google" id="ProtNLM"/>
    </source>
</evidence>
<dbReference type="EMBL" id="AP008231">
    <property type="protein sequence ID" value="BAD78861.1"/>
    <property type="molecule type" value="Genomic_DNA"/>
</dbReference>
<dbReference type="GO" id="GO:0015628">
    <property type="term" value="P:protein secretion by the type II secretion system"/>
    <property type="evidence" value="ECO:0007669"/>
    <property type="project" value="TreeGrafter"/>
</dbReference>
<dbReference type="Pfam" id="PF12836">
    <property type="entry name" value="HHH_3"/>
    <property type="match status" value="1"/>
</dbReference>
<dbReference type="InterPro" id="IPR051675">
    <property type="entry name" value="Endo/Exo/Phosphatase_dom_1"/>
</dbReference>
<evidence type="ECO:0000313" key="2">
    <source>
        <dbReference type="Proteomes" id="UP000001175"/>
    </source>
</evidence>
<dbReference type="InterPro" id="IPR010994">
    <property type="entry name" value="RuvA_2-like"/>
</dbReference>
<evidence type="ECO:0000313" key="1">
    <source>
        <dbReference type="EMBL" id="BAD78861.1"/>
    </source>
</evidence>
<dbReference type="Proteomes" id="UP000001175">
    <property type="component" value="Chromosome"/>
</dbReference>
<organism evidence="1 2">
    <name type="scientific">Synechococcus sp. (strain ATCC 27144 / PCC 6301 / SAUG 1402/1)</name>
    <name type="common">Anacystis nidulans</name>
    <dbReference type="NCBI Taxonomy" id="269084"/>
    <lineage>
        <taxon>Bacteria</taxon>
        <taxon>Bacillati</taxon>
        <taxon>Cyanobacteriota</taxon>
        <taxon>Cyanophyceae</taxon>
        <taxon>Synechococcales</taxon>
        <taxon>Synechococcaceae</taxon>
        <taxon>Synechococcus</taxon>
    </lineage>
</organism>
<sequence length="196" mass="22662">MEAIAAWFKPLQQWATSQRDRPSPAWRQLQQILQQRLQQNPNYRFQNALEVEVAASLGLRLDVNCAAAEDWLRLPEITPRQTTTLVQLRQQGFFFADLDDVAQALGLDVSQLQAIAPILVFRYYEAEPEVAIVPCWVNRAKYPEILETLPGVNEAIAREIIHQRLLRGPYRDIADFQRRLQLSPEAIAQWLPCLRF</sequence>
<dbReference type="PANTHER" id="PTHR21180">
    <property type="entry name" value="ENDONUCLEASE/EXONUCLEASE/PHOSPHATASE FAMILY DOMAIN-CONTAINING PROTEIN 1"/>
    <property type="match status" value="1"/>
</dbReference>